<dbReference type="PROSITE" id="PS51635">
    <property type="entry name" value="PNPLA"/>
    <property type="match status" value="1"/>
</dbReference>
<dbReference type="Gene3D" id="3.40.1090.10">
    <property type="entry name" value="Cytosolic phospholipase A2 catalytic domain"/>
    <property type="match status" value="2"/>
</dbReference>
<feature type="short sequence motif" description="DGA/G" evidence="4">
    <location>
        <begin position="157"/>
        <end position="159"/>
    </location>
</feature>
<dbReference type="GO" id="GO:0016787">
    <property type="term" value="F:hydrolase activity"/>
    <property type="evidence" value="ECO:0007669"/>
    <property type="project" value="UniProtKB-UniRule"/>
</dbReference>
<reference evidence="6" key="2">
    <citation type="submission" date="2021-04" db="EMBL/GenBank/DDBJ databases">
        <authorList>
            <person name="Gilroy R."/>
        </authorList>
    </citation>
    <scope>NUCLEOTIDE SEQUENCE</scope>
    <source>
        <strain evidence="6">CHK193-4272</strain>
    </source>
</reference>
<dbReference type="InterPro" id="IPR037483">
    <property type="entry name" value="YjjU-like"/>
</dbReference>
<dbReference type="EMBL" id="DXIE01000053">
    <property type="protein sequence ID" value="HIV62979.1"/>
    <property type="molecule type" value="Genomic_DNA"/>
</dbReference>
<dbReference type="Proteomes" id="UP000886808">
    <property type="component" value="Unassembled WGS sequence"/>
</dbReference>
<comment type="caution">
    <text evidence="6">The sequence shown here is derived from an EMBL/GenBank/DDBJ whole genome shotgun (WGS) entry which is preliminary data.</text>
</comment>
<accession>A0A9D1PK31</accession>
<keyword evidence="3 4" id="KW-0443">Lipid metabolism</keyword>
<keyword evidence="2 4" id="KW-0442">Lipid degradation</keyword>
<feature type="active site" description="Proton acceptor" evidence="4">
    <location>
        <position position="157"/>
    </location>
</feature>
<dbReference type="PANTHER" id="PTHR14226">
    <property type="entry name" value="NEUROPATHY TARGET ESTERASE/SWISS CHEESE D.MELANOGASTER"/>
    <property type="match status" value="1"/>
</dbReference>
<evidence type="ECO:0000256" key="3">
    <source>
        <dbReference type="ARBA" id="ARBA00023098"/>
    </source>
</evidence>
<feature type="domain" description="PNPLA" evidence="5">
    <location>
        <begin position="4"/>
        <end position="170"/>
    </location>
</feature>
<proteinExistence type="predicted"/>
<name>A0A9D1PK31_9FIRM</name>
<dbReference type="InterPro" id="IPR050301">
    <property type="entry name" value="NTE"/>
</dbReference>
<dbReference type="PANTHER" id="PTHR14226:SF25">
    <property type="entry name" value="PHOSPHOESTERASE"/>
    <property type="match status" value="1"/>
</dbReference>
<protein>
    <submittedName>
        <fullName evidence="6">Patatin family protein</fullName>
    </submittedName>
</protein>
<dbReference type="Pfam" id="PF19890">
    <property type="entry name" value="DUF6363"/>
    <property type="match status" value="1"/>
</dbReference>
<dbReference type="AlphaFoldDB" id="A0A9D1PK31"/>
<evidence type="ECO:0000256" key="2">
    <source>
        <dbReference type="ARBA" id="ARBA00022963"/>
    </source>
</evidence>
<sequence>MPALILEGGTMRPIFTCGVLDALLDNDLMFDYVSGVSAGITYSFSYLSKQRGRNLGVFLKYRNDKRYLSLQNYKICKSMFGLDFVFDEVPNKLSPFDWETFRKYDGTVLVGVTNAKTGQIEYLNGKDLDKQCTMLRATCAIPYYFPEIELNGNIYYDGGLADSIPIKKSLKDGNTKHLIVLTRPKGYLKKTSLTTRAAAKKISHKYPNLAKTMLNRAKMYNETIALCKELKKRKPQDTVILQPSHKLKSFESDTNVLRDSYELGYQTAINNLDAIKALFND</sequence>
<dbReference type="CDD" id="cd07208">
    <property type="entry name" value="Pat_hypo_Ecoli_yjju_like"/>
    <property type="match status" value="1"/>
</dbReference>
<evidence type="ECO:0000313" key="7">
    <source>
        <dbReference type="Proteomes" id="UP000886808"/>
    </source>
</evidence>
<dbReference type="InterPro" id="IPR002641">
    <property type="entry name" value="PNPLA_dom"/>
</dbReference>
<evidence type="ECO:0000313" key="6">
    <source>
        <dbReference type="EMBL" id="HIV62979.1"/>
    </source>
</evidence>
<evidence type="ECO:0000259" key="5">
    <source>
        <dbReference type="PROSITE" id="PS51635"/>
    </source>
</evidence>
<gene>
    <name evidence="6" type="ORF">H9746_09125</name>
</gene>
<dbReference type="SUPFAM" id="SSF52151">
    <property type="entry name" value="FabD/lysophospholipase-like"/>
    <property type="match status" value="1"/>
</dbReference>
<comment type="caution">
    <text evidence="4">Lacks conserved residue(s) required for the propagation of feature annotation.</text>
</comment>
<organism evidence="6 7">
    <name type="scientific">Candidatus Butyricicoccus avistercoris</name>
    <dbReference type="NCBI Taxonomy" id="2838518"/>
    <lineage>
        <taxon>Bacteria</taxon>
        <taxon>Bacillati</taxon>
        <taxon>Bacillota</taxon>
        <taxon>Clostridia</taxon>
        <taxon>Eubacteriales</taxon>
        <taxon>Butyricicoccaceae</taxon>
        <taxon>Butyricicoccus</taxon>
    </lineage>
</organism>
<dbReference type="GO" id="GO:0016042">
    <property type="term" value="P:lipid catabolic process"/>
    <property type="evidence" value="ECO:0007669"/>
    <property type="project" value="UniProtKB-UniRule"/>
</dbReference>
<dbReference type="InterPro" id="IPR016035">
    <property type="entry name" value="Acyl_Trfase/lysoPLipase"/>
</dbReference>
<dbReference type="InterPro" id="IPR045943">
    <property type="entry name" value="DUF6363"/>
</dbReference>
<evidence type="ECO:0000256" key="4">
    <source>
        <dbReference type="PROSITE-ProRule" id="PRU01161"/>
    </source>
</evidence>
<feature type="active site" description="Nucleophile" evidence="4">
    <location>
        <position position="37"/>
    </location>
</feature>
<feature type="short sequence motif" description="GXSXG" evidence="4">
    <location>
        <begin position="35"/>
        <end position="39"/>
    </location>
</feature>
<keyword evidence="1 4" id="KW-0378">Hydrolase</keyword>
<evidence type="ECO:0000256" key="1">
    <source>
        <dbReference type="ARBA" id="ARBA00022801"/>
    </source>
</evidence>
<reference evidence="6" key="1">
    <citation type="journal article" date="2021" name="PeerJ">
        <title>Extensive microbial diversity within the chicken gut microbiome revealed by metagenomics and culture.</title>
        <authorList>
            <person name="Gilroy R."/>
            <person name="Ravi A."/>
            <person name="Getino M."/>
            <person name="Pursley I."/>
            <person name="Horton D.L."/>
            <person name="Alikhan N.F."/>
            <person name="Baker D."/>
            <person name="Gharbi K."/>
            <person name="Hall N."/>
            <person name="Watson M."/>
            <person name="Adriaenssens E.M."/>
            <person name="Foster-Nyarko E."/>
            <person name="Jarju S."/>
            <person name="Secka A."/>
            <person name="Antonio M."/>
            <person name="Oren A."/>
            <person name="Chaudhuri R.R."/>
            <person name="La Ragione R."/>
            <person name="Hildebrand F."/>
            <person name="Pallen M.J."/>
        </authorList>
    </citation>
    <scope>NUCLEOTIDE SEQUENCE</scope>
    <source>
        <strain evidence="6">CHK193-4272</strain>
    </source>
</reference>
<dbReference type="Pfam" id="PF01734">
    <property type="entry name" value="Patatin"/>
    <property type="match status" value="1"/>
</dbReference>